<keyword evidence="1" id="KW-0436">Ligase</keyword>
<protein>
    <submittedName>
        <fullName evidence="1">Methionine--tRNA ligase mes1</fullName>
        <ecNumber evidence="1">6.1.1.10</ecNumber>
    </submittedName>
</protein>
<reference evidence="1" key="1">
    <citation type="submission" date="2022-07" db="EMBL/GenBank/DDBJ databases">
        <title>Phylogenomic reconstructions and comparative analyses of Kickxellomycotina fungi.</title>
        <authorList>
            <person name="Reynolds N.K."/>
            <person name="Stajich J.E."/>
            <person name="Barry K."/>
            <person name="Grigoriev I.V."/>
            <person name="Crous P."/>
            <person name="Smith M.E."/>
        </authorList>
    </citation>
    <scope>NUCLEOTIDE SEQUENCE</scope>
    <source>
        <strain evidence="1">NRRL 5244</strain>
    </source>
</reference>
<sequence>TADTIFTWSDFVARNNNELLANIGNFVNRVIKFLDANTKYAGVLPQADPSLIAPGADTSDRKLIDDVNVLLAKYVEQMDGVHLRSGLRTAMEISARGNQYLQDSKMDNSLFADHRAQCDTVLAVATNLIYLLSAVFHPFMPATATSIARQLNAPERKLTETFELELKPGHVIGKAEYLFTRIDEKNIETWRAKYGGKQGEEKQVSKRQAKKAAKEAAAKKGETAKE</sequence>
<name>A0ACC1IZT6_9FUNG</name>
<comment type="caution">
    <text evidence="1">The sequence shown here is derived from an EMBL/GenBank/DDBJ whole genome shotgun (WGS) entry which is preliminary data.</text>
</comment>
<evidence type="ECO:0000313" key="1">
    <source>
        <dbReference type="EMBL" id="KAJ1931952.1"/>
    </source>
</evidence>
<proteinExistence type="predicted"/>
<dbReference type="EMBL" id="JANBPW010005758">
    <property type="protein sequence ID" value="KAJ1931952.1"/>
    <property type="molecule type" value="Genomic_DNA"/>
</dbReference>
<dbReference type="EC" id="6.1.1.10" evidence="1"/>
<feature type="non-terminal residue" evidence="1">
    <location>
        <position position="1"/>
    </location>
</feature>
<dbReference type="Proteomes" id="UP001150603">
    <property type="component" value="Unassembled WGS sequence"/>
</dbReference>
<keyword evidence="2" id="KW-1185">Reference proteome</keyword>
<evidence type="ECO:0000313" key="2">
    <source>
        <dbReference type="Proteomes" id="UP001150603"/>
    </source>
</evidence>
<gene>
    <name evidence="1" type="primary">MES1_1</name>
    <name evidence="1" type="ORF">FBU59_006536</name>
</gene>
<organism evidence="1 2">
    <name type="scientific">Linderina macrospora</name>
    <dbReference type="NCBI Taxonomy" id="4868"/>
    <lineage>
        <taxon>Eukaryota</taxon>
        <taxon>Fungi</taxon>
        <taxon>Fungi incertae sedis</taxon>
        <taxon>Zoopagomycota</taxon>
        <taxon>Kickxellomycotina</taxon>
        <taxon>Kickxellomycetes</taxon>
        <taxon>Kickxellales</taxon>
        <taxon>Kickxellaceae</taxon>
        <taxon>Linderina</taxon>
    </lineage>
</organism>
<accession>A0ACC1IZT6</accession>